<dbReference type="InterPro" id="IPR036390">
    <property type="entry name" value="WH_DNA-bd_sf"/>
</dbReference>
<accession>A0ABU2BMX6</accession>
<dbReference type="Gene3D" id="1.10.10.10">
    <property type="entry name" value="Winged helix-like DNA-binding domain superfamily/Winged helix DNA-binding domain"/>
    <property type="match status" value="1"/>
</dbReference>
<comment type="caution">
    <text evidence="6">The sequence shown here is derived from an EMBL/GenBank/DDBJ whole genome shotgun (WGS) entry which is preliminary data.</text>
</comment>
<evidence type="ECO:0000256" key="1">
    <source>
        <dbReference type="ARBA" id="ARBA00023015"/>
    </source>
</evidence>
<keyword evidence="3" id="KW-0804">Transcription</keyword>
<evidence type="ECO:0000256" key="3">
    <source>
        <dbReference type="ARBA" id="ARBA00023163"/>
    </source>
</evidence>
<evidence type="ECO:0000259" key="4">
    <source>
        <dbReference type="PROSITE" id="PS51077"/>
    </source>
</evidence>
<dbReference type="InterPro" id="IPR050707">
    <property type="entry name" value="HTH_MetabolicPath_Reg"/>
</dbReference>
<dbReference type="InterPro" id="IPR036388">
    <property type="entry name" value="WH-like_DNA-bd_sf"/>
</dbReference>
<protein>
    <submittedName>
        <fullName evidence="6">IclR family pca regulon transcriptional regulator</fullName>
    </submittedName>
</protein>
<proteinExistence type="predicted"/>
<keyword evidence="2" id="KW-0238">DNA-binding</keyword>
<dbReference type="Proteomes" id="UP001183817">
    <property type="component" value="Unassembled WGS sequence"/>
</dbReference>
<evidence type="ECO:0000259" key="5">
    <source>
        <dbReference type="PROSITE" id="PS51078"/>
    </source>
</evidence>
<feature type="domain" description="IclR-ED" evidence="5">
    <location>
        <begin position="70"/>
        <end position="253"/>
    </location>
</feature>
<dbReference type="Gene3D" id="3.30.450.40">
    <property type="match status" value="1"/>
</dbReference>
<feature type="domain" description="HTH iclR-type" evidence="4">
    <location>
        <begin position="9"/>
        <end position="82"/>
    </location>
</feature>
<evidence type="ECO:0000256" key="2">
    <source>
        <dbReference type="ARBA" id="ARBA00023125"/>
    </source>
</evidence>
<dbReference type="InterPro" id="IPR005471">
    <property type="entry name" value="Tscrpt_reg_IclR_N"/>
</dbReference>
<dbReference type="Pfam" id="PF09339">
    <property type="entry name" value="HTH_IclR"/>
    <property type="match status" value="1"/>
</dbReference>
<organism evidence="6 7">
    <name type="scientific">Paeniglutamicibacter sulfureus</name>
    <dbReference type="NCBI Taxonomy" id="43666"/>
    <lineage>
        <taxon>Bacteria</taxon>
        <taxon>Bacillati</taxon>
        <taxon>Actinomycetota</taxon>
        <taxon>Actinomycetes</taxon>
        <taxon>Micrococcales</taxon>
        <taxon>Micrococcaceae</taxon>
        <taxon>Paeniglutamicibacter</taxon>
    </lineage>
</organism>
<evidence type="ECO:0000313" key="6">
    <source>
        <dbReference type="EMBL" id="MDR7359038.1"/>
    </source>
</evidence>
<dbReference type="PANTHER" id="PTHR30136">
    <property type="entry name" value="HELIX-TURN-HELIX TRANSCRIPTIONAL REGULATOR, ICLR FAMILY"/>
    <property type="match status" value="1"/>
</dbReference>
<gene>
    <name evidence="6" type="ORF">J2S64_002729</name>
</gene>
<dbReference type="InterPro" id="IPR029016">
    <property type="entry name" value="GAF-like_dom_sf"/>
</dbReference>
<keyword evidence="7" id="KW-1185">Reference proteome</keyword>
<dbReference type="PROSITE" id="PS51078">
    <property type="entry name" value="ICLR_ED"/>
    <property type="match status" value="1"/>
</dbReference>
<dbReference type="EMBL" id="JAVDYI010000001">
    <property type="protein sequence ID" value="MDR7359038.1"/>
    <property type="molecule type" value="Genomic_DNA"/>
</dbReference>
<sequence>MAEQPDYYVKSAEKTLAVLLAFDAAHPLLTVTQVAQAIGVSRAAARRFLLTLVDLGYLEADGSAFRQTPRVLDIGASYLSGLTLPQVARPHLQALAAELSETTALCVLDDQDILYVERIAAPRMHSMNVSIGNRLPAWATSMGRVLVAELPEAAREEFLSRAKLTHYTAKTVASIDELRAELDTVRAQGWSLVAQELDEGLRGLAVPVYRGPQLLGALNVSVQPGRIGSTSITEEMLPLMRKVANDIAEDFGGRTAARN</sequence>
<dbReference type="SUPFAM" id="SSF46785">
    <property type="entry name" value="Winged helix' DNA-binding domain"/>
    <property type="match status" value="1"/>
</dbReference>
<dbReference type="SUPFAM" id="SSF55781">
    <property type="entry name" value="GAF domain-like"/>
    <property type="match status" value="1"/>
</dbReference>
<dbReference type="PANTHER" id="PTHR30136:SF34">
    <property type="entry name" value="TRANSCRIPTIONAL REGULATOR"/>
    <property type="match status" value="1"/>
</dbReference>
<evidence type="ECO:0000313" key="7">
    <source>
        <dbReference type="Proteomes" id="UP001183817"/>
    </source>
</evidence>
<dbReference type="PROSITE" id="PS51077">
    <property type="entry name" value="HTH_ICLR"/>
    <property type="match status" value="1"/>
</dbReference>
<reference evidence="6 7" key="1">
    <citation type="submission" date="2023-07" db="EMBL/GenBank/DDBJ databases">
        <title>Sequencing the genomes of 1000 actinobacteria strains.</title>
        <authorList>
            <person name="Klenk H.-P."/>
        </authorList>
    </citation>
    <scope>NUCLEOTIDE SEQUENCE [LARGE SCALE GENOMIC DNA]</scope>
    <source>
        <strain evidence="6 7">DSM 20167</strain>
    </source>
</reference>
<dbReference type="Pfam" id="PF01614">
    <property type="entry name" value="IclR_C"/>
    <property type="match status" value="1"/>
</dbReference>
<name>A0ABU2BMX6_9MICC</name>
<keyword evidence="1" id="KW-0805">Transcription regulation</keyword>
<dbReference type="InterPro" id="IPR014757">
    <property type="entry name" value="Tscrpt_reg_IclR_C"/>
</dbReference>
<dbReference type="SMART" id="SM00346">
    <property type="entry name" value="HTH_ICLR"/>
    <property type="match status" value="1"/>
</dbReference>
<dbReference type="RefSeq" id="WP_310291219.1">
    <property type="nucleotide sequence ID" value="NZ_BAAAWO010000001.1"/>
</dbReference>